<evidence type="ECO:0000313" key="3">
    <source>
        <dbReference type="Proteomes" id="UP000594638"/>
    </source>
</evidence>
<proteinExistence type="predicted"/>
<reference evidence="2 3" key="1">
    <citation type="submission" date="2019-12" db="EMBL/GenBank/DDBJ databases">
        <authorList>
            <person name="Alioto T."/>
            <person name="Alioto T."/>
            <person name="Gomez Garrido J."/>
        </authorList>
    </citation>
    <scope>NUCLEOTIDE SEQUENCE [LARGE SCALE GENOMIC DNA]</scope>
</reference>
<sequence length="80" mass="8896">MEARSTLSQNVRNRKVCWYSYVGGAGMESEQAMIGDDDEVASGGSRKYEDDRVESPIGVAEAESKYTAVEYFYFTAYSNA</sequence>
<dbReference type="EMBL" id="CACTIH010001861">
    <property type="protein sequence ID" value="CAA2966457.1"/>
    <property type="molecule type" value="Genomic_DNA"/>
</dbReference>
<gene>
    <name evidence="2" type="ORF">OLEA9_A049833</name>
</gene>
<organism evidence="2 3">
    <name type="scientific">Olea europaea subsp. europaea</name>
    <dbReference type="NCBI Taxonomy" id="158383"/>
    <lineage>
        <taxon>Eukaryota</taxon>
        <taxon>Viridiplantae</taxon>
        <taxon>Streptophyta</taxon>
        <taxon>Embryophyta</taxon>
        <taxon>Tracheophyta</taxon>
        <taxon>Spermatophyta</taxon>
        <taxon>Magnoliopsida</taxon>
        <taxon>eudicotyledons</taxon>
        <taxon>Gunneridae</taxon>
        <taxon>Pentapetalae</taxon>
        <taxon>asterids</taxon>
        <taxon>lamiids</taxon>
        <taxon>Lamiales</taxon>
        <taxon>Oleaceae</taxon>
        <taxon>Oleeae</taxon>
        <taxon>Olea</taxon>
    </lineage>
</organism>
<evidence type="ECO:0000256" key="1">
    <source>
        <dbReference type="SAM" id="MobiDB-lite"/>
    </source>
</evidence>
<name>A0A8S0QH52_OLEEU</name>
<dbReference type="AlphaFoldDB" id="A0A8S0QH52"/>
<accession>A0A8S0QH52</accession>
<dbReference type="Gramene" id="OE9A049833T1">
    <property type="protein sequence ID" value="OE9A049833C1"/>
    <property type="gene ID" value="OE9A049833"/>
</dbReference>
<comment type="caution">
    <text evidence="2">The sequence shown here is derived from an EMBL/GenBank/DDBJ whole genome shotgun (WGS) entry which is preliminary data.</text>
</comment>
<evidence type="ECO:0000313" key="2">
    <source>
        <dbReference type="EMBL" id="CAA2966457.1"/>
    </source>
</evidence>
<keyword evidence="3" id="KW-1185">Reference proteome</keyword>
<dbReference type="Proteomes" id="UP000594638">
    <property type="component" value="Unassembled WGS sequence"/>
</dbReference>
<feature type="region of interest" description="Disordered" evidence="1">
    <location>
        <begin position="30"/>
        <end position="49"/>
    </location>
</feature>
<protein>
    <submittedName>
        <fullName evidence="2">Uncharacterized protein</fullName>
    </submittedName>
</protein>